<evidence type="ECO:0000256" key="4">
    <source>
        <dbReference type="ARBA" id="ARBA00022833"/>
    </source>
</evidence>
<dbReference type="GO" id="GO:0008198">
    <property type="term" value="F:ferrous iron binding"/>
    <property type="evidence" value="ECO:0007669"/>
    <property type="project" value="InterPro"/>
</dbReference>
<dbReference type="EMBL" id="CP119906">
    <property type="protein sequence ID" value="WFD24801.1"/>
    <property type="molecule type" value="Genomic_DNA"/>
</dbReference>
<comment type="similarity">
    <text evidence="2">Belongs to the DODA-type extradiol aromatic ring-opening dioxygenase family.</text>
</comment>
<dbReference type="GO" id="GO:0016702">
    <property type="term" value="F:oxidoreductase activity, acting on single donors with incorporation of molecular oxygen, incorporation of two atoms of oxygen"/>
    <property type="evidence" value="ECO:0007669"/>
    <property type="project" value="UniProtKB-ARBA"/>
</dbReference>
<evidence type="ECO:0000256" key="5">
    <source>
        <dbReference type="ARBA" id="ARBA00023002"/>
    </source>
</evidence>
<evidence type="ECO:0000256" key="3">
    <source>
        <dbReference type="ARBA" id="ARBA00022723"/>
    </source>
</evidence>
<dbReference type="AlphaFoldDB" id="A0AAF0J0B7"/>
<comment type="cofactor">
    <cofactor evidence="1">
        <name>Zn(2+)</name>
        <dbReference type="ChEBI" id="CHEBI:29105"/>
    </cofactor>
</comment>
<dbReference type="InterPro" id="IPR014436">
    <property type="entry name" value="Extradiol_dOase_DODA"/>
</dbReference>
<evidence type="ECO:0000313" key="9">
    <source>
        <dbReference type="Proteomes" id="UP001214415"/>
    </source>
</evidence>
<keyword evidence="6" id="KW-1133">Transmembrane helix</keyword>
<keyword evidence="6" id="KW-0812">Transmembrane</keyword>
<protein>
    <recommendedName>
        <fullName evidence="7">Extradiol ring-cleavage dioxygenase class III enzyme subunit B domain-containing protein</fullName>
    </recommendedName>
</protein>
<keyword evidence="4" id="KW-0862">Zinc</keyword>
<sequence length="322" mass="35786">MSAIETSVTTQAWARLAQQFPKPRAIVVVSAHWISHGVKVTSSHRPETIHDFGGFPRALYEKQYPAPGEPALAQRVKDLLSPFQAQLDLHRGLDHGVWCVLTCMYPEADIPVVQVSLDAKREPKEHFSMAQKLSTLRDDNILLLASGNIVHNLRAYFLIGKMTAWVRSFDNYIKQAVEKGDDEALVNYQKHPDAAEAAPDWEHYFPVLYGAAWRLPDEGPAVKELEFIPGLSMTMFGYGTLAWVLAIIMLAIGAMAMELAQDVEDVASWHKTTNVVVNGTRAPSLFLGHGSPMNAIETTLSTQIWEKLAQQFPKPQANGPFS</sequence>
<keyword evidence="6" id="KW-0472">Membrane</keyword>
<reference evidence="8" key="1">
    <citation type="submission" date="2023-03" db="EMBL/GenBank/DDBJ databases">
        <title>Mating type loci evolution in Malassezia.</title>
        <authorList>
            <person name="Coelho M.A."/>
        </authorList>
    </citation>
    <scope>NUCLEOTIDE SEQUENCE</scope>
    <source>
        <strain evidence="8">CBS 12830</strain>
    </source>
</reference>
<dbReference type="PANTHER" id="PTHR30096:SF0">
    <property type="entry name" value="4,5-DOPA DIOXYGENASE EXTRADIOL-LIKE PROTEIN"/>
    <property type="match status" value="1"/>
</dbReference>
<keyword evidence="9" id="KW-1185">Reference proteome</keyword>
<organism evidence="8 9">
    <name type="scientific">Malassezia equina</name>
    <dbReference type="NCBI Taxonomy" id="1381935"/>
    <lineage>
        <taxon>Eukaryota</taxon>
        <taxon>Fungi</taxon>
        <taxon>Dikarya</taxon>
        <taxon>Basidiomycota</taxon>
        <taxon>Ustilaginomycotina</taxon>
        <taxon>Malasseziomycetes</taxon>
        <taxon>Malasseziales</taxon>
        <taxon>Malasseziaceae</taxon>
        <taxon>Malassezia</taxon>
    </lineage>
</organism>
<dbReference type="SUPFAM" id="SSF53213">
    <property type="entry name" value="LigB-like"/>
    <property type="match status" value="2"/>
</dbReference>
<feature type="domain" description="Extradiol ring-cleavage dioxygenase class III enzyme subunit B" evidence="7">
    <location>
        <begin position="11"/>
        <end position="201"/>
    </location>
</feature>
<evidence type="ECO:0000313" key="8">
    <source>
        <dbReference type="EMBL" id="WFD24801.1"/>
    </source>
</evidence>
<evidence type="ECO:0000256" key="2">
    <source>
        <dbReference type="ARBA" id="ARBA00007581"/>
    </source>
</evidence>
<dbReference type="InterPro" id="IPR004183">
    <property type="entry name" value="Xdiol_dOase_suB"/>
</dbReference>
<proteinExistence type="inferred from homology"/>
<dbReference type="CDD" id="cd07363">
    <property type="entry name" value="45_DOPA_Dioxygenase"/>
    <property type="match status" value="1"/>
</dbReference>
<dbReference type="Proteomes" id="UP001214415">
    <property type="component" value="Chromosome 7"/>
</dbReference>
<evidence type="ECO:0000256" key="1">
    <source>
        <dbReference type="ARBA" id="ARBA00001947"/>
    </source>
</evidence>
<gene>
    <name evidence="8" type="ORF">MEQU1_003506</name>
</gene>
<evidence type="ECO:0000256" key="6">
    <source>
        <dbReference type="SAM" id="Phobius"/>
    </source>
</evidence>
<dbReference type="PANTHER" id="PTHR30096">
    <property type="entry name" value="4,5-DOPA DIOXYGENASE EXTRADIOL-LIKE PROTEIN"/>
    <property type="match status" value="1"/>
</dbReference>
<name>A0AAF0J0B7_9BASI</name>
<feature type="transmembrane region" description="Helical" evidence="6">
    <location>
        <begin position="235"/>
        <end position="256"/>
    </location>
</feature>
<dbReference type="GO" id="GO:0008270">
    <property type="term" value="F:zinc ion binding"/>
    <property type="evidence" value="ECO:0007669"/>
    <property type="project" value="InterPro"/>
</dbReference>
<dbReference type="Pfam" id="PF02900">
    <property type="entry name" value="LigB"/>
    <property type="match status" value="1"/>
</dbReference>
<dbReference type="Gene3D" id="3.40.830.10">
    <property type="entry name" value="LigB-like"/>
    <property type="match status" value="2"/>
</dbReference>
<dbReference type="NCBIfam" id="NF007914">
    <property type="entry name" value="PRK10628.1"/>
    <property type="match status" value="1"/>
</dbReference>
<keyword evidence="3" id="KW-0479">Metal-binding</keyword>
<evidence type="ECO:0000259" key="7">
    <source>
        <dbReference type="Pfam" id="PF02900"/>
    </source>
</evidence>
<keyword evidence="5" id="KW-0560">Oxidoreductase</keyword>
<accession>A0AAF0J0B7</accession>